<feature type="compositionally biased region" description="Gly residues" evidence="1">
    <location>
        <begin position="575"/>
        <end position="585"/>
    </location>
</feature>
<feature type="compositionally biased region" description="Polar residues" evidence="1">
    <location>
        <begin position="50"/>
        <end position="59"/>
    </location>
</feature>
<sequence length="673" mass="70636">MDTDTKPAPLPAKLRWRPYANGTSKKNSTKIKKVDPPNPKAIAHKIRPSQYYSSKSTNAPVKVSLQWEVAETVDSMSHGGHPHSYHQYHHRSFDSSSSRDSSPGAVSDTSSLSSPTKERAFSTSSASSTGSNNNDNYNNTNRSVLTSAMHHATTTLPSPPPSKPLSAGLDLVGGPTDLNFFKASIPGLTGNNVGQQPLGPDLMTPNNAYQIALNALFQSQTIKHSNFHTAALMDASLTSNNKNNDNTHTGASSSSAVSLLGSSTIHDTLLSDPNRILSNEELLGVSTIDELLASCGVIEDNSSALTTQLLATPTDTNSSLNSTPLNGLLDFNTSGMVVRATSTSCSNTFSPMAITNQSFEALLAQSVVSQQPPYLQQQQQTPVSPVNTSTTTSPAMLDPYGHLVQALASPFGYLSSSDSFTASPAAWPSLFPTFAEDSSMAMDVITSPVSTSTPQRSEMATQTEGPYTTPLSPESTTSAAYGSQRGTPSPLSTAFGLSSEELDPDWLSFLDEASPLFNEVEMPSPPPSGDEDPLYPQATASKSSEQRTRSTWGWGSAVPPAGHRGLPSPPTMAGIPGGSIGGGGLVRTLQGVGQQRTAKPSKTPVSSSTGTVSVSENEAQSGATKDNKTAAPSDLRLAPSEKSEIQSEDSWAGLIHMIKGLWSGGGGDGNCEK</sequence>
<feature type="compositionally biased region" description="Polar residues" evidence="1">
    <location>
        <begin position="538"/>
        <end position="553"/>
    </location>
</feature>
<feature type="region of interest" description="Disordered" evidence="1">
    <location>
        <begin position="447"/>
        <end position="497"/>
    </location>
</feature>
<feature type="region of interest" description="Disordered" evidence="1">
    <location>
        <begin position="1"/>
        <end position="59"/>
    </location>
</feature>
<feature type="compositionally biased region" description="Low complexity" evidence="1">
    <location>
        <begin position="122"/>
        <end position="141"/>
    </location>
</feature>
<evidence type="ECO:0000256" key="1">
    <source>
        <dbReference type="SAM" id="MobiDB-lite"/>
    </source>
</evidence>
<name>A0ABQ7JJ69_9FUNG</name>
<feature type="region of interest" description="Disordered" evidence="1">
    <location>
        <begin position="77"/>
        <end position="141"/>
    </location>
</feature>
<evidence type="ECO:0000313" key="2">
    <source>
        <dbReference type="EMBL" id="KAG0276008.1"/>
    </source>
</evidence>
<feature type="compositionally biased region" description="Polar residues" evidence="1">
    <location>
        <begin position="447"/>
        <end position="496"/>
    </location>
</feature>
<dbReference type="Proteomes" id="UP001194696">
    <property type="component" value="Unassembled WGS sequence"/>
</dbReference>
<comment type="caution">
    <text evidence="2">The sequence shown here is derived from an EMBL/GenBank/DDBJ whole genome shotgun (WGS) entry which is preliminary data.</text>
</comment>
<proteinExistence type="predicted"/>
<feature type="region of interest" description="Disordered" evidence="1">
    <location>
        <begin position="517"/>
        <end position="648"/>
    </location>
</feature>
<gene>
    <name evidence="2" type="ORF">BGZ96_003518</name>
</gene>
<accession>A0ABQ7JJ69</accession>
<dbReference type="EMBL" id="JAAAIM010001762">
    <property type="protein sequence ID" value="KAG0276008.1"/>
    <property type="molecule type" value="Genomic_DNA"/>
</dbReference>
<keyword evidence="3" id="KW-1185">Reference proteome</keyword>
<protein>
    <submittedName>
        <fullName evidence="2">Uncharacterized protein</fullName>
    </submittedName>
</protein>
<reference evidence="2 3" key="1">
    <citation type="journal article" date="2020" name="Fungal Divers.">
        <title>Resolving the Mortierellaceae phylogeny through synthesis of multi-gene phylogenetics and phylogenomics.</title>
        <authorList>
            <person name="Vandepol N."/>
            <person name="Liber J."/>
            <person name="Desiro A."/>
            <person name="Na H."/>
            <person name="Kennedy M."/>
            <person name="Barry K."/>
            <person name="Grigoriev I.V."/>
            <person name="Miller A.N."/>
            <person name="O'Donnell K."/>
            <person name="Stajich J.E."/>
            <person name="Bonito G."/>
        </authorList>
    </citation>
    <scope>NUCLEOTIDE SEQUENCE [LARGE SCALE GENOMIC DNA]</scope>
    <source>
        <strain evidence="2 3">AD045</strain>
    </source>
</reference>
<evidence type="ECO:0000313" key="3">
    <source>
        <dbReference type="Proteomes" id="UP001194696"/>
    </source>
</evidence>
<organism evidence="2 3">
    <name type="scientific">Linnemannia gamsii</name>
    <dbReference type="NCBI Taxonomy" id="64522"/>
    <lineage>
        <taxon>Eukaryota</taxon>
        <taxon>Fungi</taxon>
        <taxon>Fungi incertae sedis</taxon>
        <taxon>Mucoromycota</taxon>
        <taxon>Mortierellomycotina</taxon>
        <taxon>Mortierellomycetes</taxon>
        <taxon>Mortierellales</taxon>
        <taxon>Mortierellaceae</taxon>
        <taxon>Linnemannia</taxon>
    </lineage>
</organism>
<feature type="compositionally biased region" description="Basic residues" evidence="1">
    <location>
        <begin position="80"/>
        <end position="90"/>
    </location>
</feature>
<feature type="compositionally biased region" description="Low complexity" evidence="1">
    <location>
        <begin position="600"/>
        <end position="615"/>
    </location>
</feature>